<dbReference type="EMBL" id="LIAV01000027">
    <property type="protein sequence ID" value="KRO41099.1"/>
    <property type="molecule type" value="Genomic_DNA"/>
</dbReference>
<dbReference type="GO" id="GO:0005886">
    <property type="term" value="C:plasma membrane"/>
    <property type="evidence" value="ECO:0007669"/>
    <property type="project" value="UniProtKB-SubCell"/>
</dbReference>
<keyword evidence="3 6" id="KW-0812">Transmembrane</keyword>
<feature type="transmembrane region" description="Helical" evidence="6">
    <location>
        <begin position="785"/>
        <end position="806"/>
    </location>
</feature>
<dbReference type="PANTHER" id="PTHR30287">
    <property type="entry name" value="MEMBRANE COMPONENT OF PREDICTED ABC SUPERFAMILY METABOLITE UPTAKE TRANSPORTER"/>
    <property type="match status" value="1"/>
</dbReference>
<accession>A0A0R2PW14</accession>
<dbReference type="PANTHER" id="PTHR30287:SF1">
    <property type="entry name" value="INNER MEMBRANE PROTEIN"/>
    <property type="match status" value="1"/>
</dbReference>
<feature type="transmembrane region" description="Helical" evidence="6">
    <location>
        <begin position="740"/>
        <end position="773"/>
    </location>
</feature>
<organism evidence="8 9">
    <name type="scientific">SAR86 cluster bacterium BACL1 MAG-120920-bin57</name>
    <dbReference type="NCBI Taxonomy" id="1655571"/>
    <lineage>
        <taxon>Bacteria</taxon>
        <taxon>Pseudomonadati</taxon>
        <taxon>Pseudomonadota</taxon>
        <taxon>Gammaproteobacteria</taxon>
        <taxon>SAR86 cluster</taxon>
    </lineage>
</organism>
<evidence type="ECO:0000256" key="1">
    <source>
        <dbReference type="ARBA" id="ARBA00004651"/>
    </source>
</evidence>
<keyword evidence="4 6" id="KW-1133">Transmembrane helix</keyword>
<evidence type="ECO:0000259" key="7">
    <source>
        <dbReference type="Pfam" id="PF02687"/>
    </source>
</evidence>
<comment type="caution">
    <text evidence="8">The sequence shown here is derived from an EMBL/GenBank/DDBJ whole genome shotgun (WGS) entry which is preliminary data.</text>
</comment>
<dbReference type="Proteomes" id="UP000050874">
    <property type="component" value="Unassembled WGS sequence"/>
</dbReference>
<reference evidence="9" key="1">
    <citation type="submission" date="2015-10" db="EMBL/GenBank/DDBJ databases">
        <title>Metagenome-Assembled Genomes uncover a global brackish microbiome.</title>
        <authorList>
            <person name="Hugerth L.W."/>
            <person name="Larsson J."/>
            <person name="Alneberg J."/>
            <person name="Lindh M.V."/>
            <person name="Legrand C."/>
            <person name="Pinhassi J."/>
            <person name="Andersson A."/>
        </authorList>
    </citation>
    <scope>NUCLEOTIDE SEQUENCE [LARGE SCALE GENOMIC DNA]</scope>
</reference>
<sequence>MIRGLLYGIKKFWSEITSGDLLILSLAIVLSVTAISSVGFLGDRLQSSMKQQAASILGADVTLRSASELGSDYLELAKIHELETAETVSFLSMAIANEDNLLSSIKATTSSYPLKGALIISTVNGDKINHKGSPRSGYLWVEKKILEVLELRQSSQLIIGNKTFIVEGIIQEYPDRNSGFFGFYPTIIVNVDDLAEMGIIQTGSRVVYRNLFAGTQKNIKNFLNSMQDMPAEIRVQKAEDAGEGLGKALESSTIFFNLASLFTIIISVITSMMAVRRYAARNLLQTSLMKVFGASKRFILGSQIMQLTLMALLATLVGLLGGYLLQFLLISALQDIINTDLPPPSFQPVILGFVASFCVVFGVASPYLKILSESEPIRILRNDFSIGMTRNLMIYLVASATMLIFLMILFKNIELILYIVGALIAVTIALFLIGKGLIYGLSFMQLSSGIGWKLGLKNIAKRGHESILQIVIFGLSLVFLLVLAETRTDLIDSWTDRLQEDTPNNFLFNIQEYDLENISEYLGNTADILPVFTPLIRGRLLSVKRASPELLDSENVMEREANLTWQEKLPDSNTIVQGSWWEAGSLRAEVSVDDSIADSMNLALGDELYFSAGGTNFYATVTSFREVSWESFSPNFFFLLSPAIGKTLPNSYITSIRIPENSSIITSFIERFPTITNIDIGAVIKQVQNTISSASLAVQYIFILALAAGILALIASIFSNTDQRKKEAAILHAIGAKRSLIFQAAAAEFLVLGVLSAMTAIIAAILLSGVIFTQVLELSYSPNPYILGSGFLAAVIFIFLAGIISIRKTIYTSPMLTLKDA</sequence>
<evidence type="ECO:0000313" key="9">
    <source>
        <dbReference type="Proteomes" id="UP000050874"/>
    </source>
</evidence>
<dbReference type="InterPro" id="IPR038766">
    <property type="entry name" value="Membrane_comp_ABC_pdt"/>
</dbReference>
<evidence type="ECO:0000256" key="2">
    <source>
        <dbReference type="ARBA" id="ARBA00022475"/>
    </source>
</evidence>
<feature type="transmembrane region" description="Helical" evidence="6">
    <location>
        <begin position="467"/>
        <end position="484"/>
    </location>
</feature>
<dbReference type="Pfam" id="PF02687">
    <property type="entry name" value="FtsX"/>
    <property type="match status" value="2"/>
</dbReference>
<proteinExistence type="predicted"/>
<feature type="transmembrane region" description="Helical" evidence="6">
    <location>
        <begin position="349"/>
        <end position="371"/>
    </location>
</feature>
<keyword evidence="5 6" id="KW-0472">Membrane</keyword>
<feature type="domain" description="ABC3 transporter permease C-terminal" evidence="7">
    <location>
        <begin position="701"/>
        <end position="814"/>
    </location>
</feature>
<evidence type="ECO:0000313" key="8">
    <source>
        <dbReference type="EMBL" id="KRO41099.1"/>
    </source>
</evidence>
<feature type="transmembrane region" description="Helical" evidence="6">
    <location>
        <begin position="392"/>
        <end position="410"/>
    </location>
</feature>
<keyword evidence="2" id="KW-1003">Cell membrane</keyword>
<name>A0A0R2PW14_9GAMM</name>
<dbReference type="AlphaFoldDB" id="A0A0R2PW14"/>
<evidence type="ECO:0000256" key="3">
    <source>
        <dbReference type="ARBA" id="ARBA00022692"/>
    </source>
</evidence>
<feature type="transmembrane region" description="Helical" evidence="6">
    <location>
        <begin position="416"/>
        <end position="446"/>
    </location>
</feature>
<protein>
    <recommendedName>
        <fullName evidence="7">ABC3 transporter permease C-terminal domain-containing protein</fullName>
    </recommendedName>
</protein>
<evidence type="ECO:0000256" key="4">
    <source>
        <dbReference type="ARBA" id="ARBA00022989"/>
    </source>
</evidence>
<feature type="transmembrane region" description="Helical" evidence="6">
    <location>
        <begin position="307"/>
        <end position="329"/>
    </location>
</feature>
<evidence type="ECO:0000256" key="6">
    <source>
        <dbReference type="SAM" id="Phobius"/>
    </source>
</evidence>
<gene>
    <name evidence="8" type="ORF">ABR63_05795</name>
</gene>
<feature type="transmembrane region" description="Helical" evidence="6">
    <location>
        <begin position="21"/>
        <end position="42"/>
    </location>
</feature>
<comment type="subcellular location">
    <subcellularLocation>
        <location evidence="1">Cell membrane</location>
        <topology evidence="1">Multi-pass membrane protein</topology>
    </subcellularLocation>
</comment>
<feature type="transmembrane region" description="Helical" evidence="6">
    <location>
        <begin position="254"/>
        <end position="275"/>
    </location>
</feature>
<dbReference type="InterPro" id="IPR003838">
    <property type="entry name" value="ABC3_permease_C"/>
</dbReference>
<evidence type="ECO:0000256" key="5">
    <source>
        <dbReference type="ARBA" id="ARBA00023136"/>
    </source>
</evidence>
<feature type="transmembrane region" description="Helical" evidence="6">
    <location>
        <begin position="697"/>
        <end position="719"/>
    </location>
</feature>
<feature type="domain" description="ABC3 transporter permease C-terminal" evidence="7">
    <location>
        <begin position="258"/>
        <end position="372"/>
    </location>
</feature>